<dbReference type="Gene3D" id="3.80.10.10">
    <property type="entry name" value="Ribonuclease Inhibitor"/>
    <property type="match status" value="3"/>
</dbReference>
<keyword evidence="2" id="KW-1185">Reference proteome</keyword>
<evidence type="ECO:0000313" key="2">
    <source>
        <dbReference type="Proteomes" id="UP000821853"/>
    </source>
</evidence>
<sequence>MNVEHWKTKLSMLDFTSECSVPTSEDSCWLCEDLATWNAVLHPLKLHLAEQTVGVLCLHSFLYKAKNADDFKELDTPYNSFFFAVWLPKKHKCVQEIKLYEGLLHCDRVTIPDSVAQNTLNLRSISIEMSSHCWDVLLSALHPIEQLEELELGDFTVSESLNSRLAQLILTNSDSLKAVHLYGTAISCSIANIFVSSILKCNKLKELSFHGDVGSAGLRDFATLLKATETLEKLFLVEDQDSGPDQEENNEKILAAVGDLLRRNTTLTELRFRGHQHLLIDILNALESNNVLRCFSIDTYETDSVDPGHVFALALKSMLARNKGLHSLCLVDFDLDYHTAGLMSEGLQTNTTLKCLDLSGSILGFLALRALCSVLSVNRTLCSLMVGDFQADKSESIALSTELAKLGCYQRVQMAWHQWDTPGLSSAVLDLSLCPTELTLCTTLFSEDAFCTICNAVASSSNLKKLTVYFSNGDSTHVENLCKALRENTSLKYITLHEDTPSLHSAATAAESLSFNNVVVQLHVFCNGMDETSAAMFFRLLVRNDSLRELEIYSRVKFAPFCKDTLCLALAQNTFITSGFFYDGLHDCSETVEAVLQRNVTHLHQAARFVLRKNTGKAYAEAFEHFSSKSQLLRQVMWASDMSKTEAKAAVKAARLYIQRNYLFINRVVCHELECHAGEGTQIDQLNHDCWLAIAKYLKVSDIAG</sequence>
<comment type="caution">
    <text evidence="1">The sequence shown here is derived from an EMBL/GenBank/DDBJ whole genome shotgun (WGS) entry which is preliminary data.</text>
</comment>
<organism evidence="1 2">
    <name type="scientific">Haemaphysalis longicornis</name>
    <name type="common">Bush tick</name>
    <dbReference type="NCBI Taxonomy" id="44386"/>
    <lineage>
        <taxon>Eukaryota</taxon>
        <taxon>Metazoa</taxon>
        <taxon>Ecdysozoa</taxon>
        <taxon>Arthropoda</taxon>
        <taxon>Chelicerata</taxon>
        <taxon>Arachnida</taxon>
        <taxon>Acari</taxon>
        <taxon>Parasitiformes</taxon>
        <taxon>Ixodida</taxon>
        <taxon>Ixodoidea</taxon>
        <taxon>Ixodidae</taxon>
        <taxon>Haemaphysalinae</taxon>
        <taxon>Haemaphysalis</taxon>
    </lineage>
</organism>
<dbReference type="PANTHER" id="PTHR47679">
    <property type="entry name" value="PROTEIN TORNADO 1"/>
    <property type="match status" value="1"/>
</dbReference>
<name>A0A9J6FLU2_HAELO</name>
<dbReference type="SUPFAM" id="SSF52047">
    <property type="entry name" value="RNI-like"/>
    <property type="match status" value="2"/>
</dbReference>
<accession>A0A9J6FLU2</accession>
<dbReference type="AlphaFoldDB" id="A0A9J6FLU2"/>
<dbReference type="EMBL" id="JABSTR010000002">
    <property type="protein sequence ID" value="KAH9363791.1"/>
    <property type="molecule type" value="Genomic_DNA"/>
</dbReference>
<protein>
    <submittedName>
        <fullName evidence="1">Uncharacterized protein</fullName>
    </submittedName>
</protein>
<evidence type="ECO:0000313" key="1">
    <source>
        <dbReference type="EMBL" id="KAH9363791.1"/>
    </source>
</evidence>
<dbReference type="InterPro" id="IPR032675">
    <property type="entry name" value="LRR_dom_sf"/>
</dbReference>
<dbReference type="OrthoDB" id="272549at2759"/>
<dbReference type="VEuPathDB" id="VectorBase:HLOH_053482"/>
<proteinExistence type="predicted"/>
<dbReference type="PANTHER" id="PTHR47679:SF2">
    <property type="entry name" value="C-TERMINAL OF ROC (COR) DOMAIN-CONTAINING PROTEIN"/>
    <property type="match status" value="1"/>
</dbReference>
<reference evidence="1 2" key="1">
    <citation type="journal article" date="2020" name="Cell">
        <title>Large-Scale Comparative Analyses of Tick Genomes Elucidate Their Genetic Diversity and Vector Capacities.</title>
        <authorList>
            <consortium name="Tick Genome and Microbiome Consortium (TIGMIC)"/>
            <person name="Jia N."/>
            <person name="Wang J."/>
            <person name="Shi W."/>
            <person name="Du L."/>
            <person name="Sun Y."/>
            <person name="Zhan W."/>
            <person name="Jiang J.F."/>
            <person name="Wang Q."/>
            <person name="Zhang B."/>
            <person name="Ji P."/>
            <person name="Bell-Sakyi L."/>
            <person name="Cui X.M."/>
            <person name="Yuan T.T."/>
            <person name="Jiang B.G."/>
            <person name="Yang W.F."/>
            <person name="Lam T.T."/>
            <person name="Chang Q.C."/>
            <person name="Ding S.J."/>
            <person name="Wang X.J."/>
            <person name="Zhu J.G."/>
            <person name="Ruan X.D."/>
            <person name="Zhao L."/>
            <person name="Wei J.T."/>
            <person name="Ye R.Z."/>
            <person name="Que T.C."/>
            <person name="Du C.H."/>
            <person name="Zhou Y.H."/>
            <person name="Cheng J.X."/>
            <person name="Dai P.F."/>
            <person name="Guo W.B."/>
            <person name="Han X.H."/>
            <person name="Huang E.J."/>
            <person name="Li L.F."/>
            <person name="Wei W."/>
            <person name="Gao Y.C."/>
            <person name="Liu J.Z."/>
            <person name="Shao H.Z."/>
            <person name="Wang X."/>
            <person name="Wang C.C."/>
            <person name="Yang T.C."/>
            <person name="Huo Q.B."/>
            <person name="Li W."/>
            <person name="Chen H.Y."/>
            <person name="Chen S.E."/>
            <person name="Zhou L.G."/>
            <person name="Ni X.B."/>
            <person name="Tian J.H."/>
            <person name="Sheng Y."/>
            <person name="Liu T."/>
            <person name="Pan Y.S."/>
            <person name="Xia L.Y."/>
            <person name="Li J."/>
            <person name="Zhao F."/>
            <person name="Cao W.C."/>
        </authorList>
    </citation>
    <scope>NUCLEOTIDE SEQUENCE [LARGE SCALE GENOMIC DNA]</scope>
    <source>
        <strain evidence="1">HaeL-2018</strain>
    </source>
</reference>
<gene>
    <name evidence="1" type="ORF">HPB48_019751</name>
</gene>
<dbReference type="Proteomes" id="UP000821853">
    <property type="component" value="Chromosome 10"/>
</dbReference>
<dbReference type="OMA" id="PRKHRCI"/>